<gene>
    <name evidence="2" type="ordered locus">Os06g0495566</name>
    <name evidence="2" type="ORF">OSNPB_060495566</name>
</gene>
<sequence length="86" mass="9477">MDRAGRWGSTAGEVAADHHLLSPVLSLPLHRRRNDGRGSDGVQRRFGQHGWSLWREVNGGSTSKGEWSDMSLGSSSEEKEDDDEEG</sequence>
<organism evidence="2 3">
    <name type="scientific">Oryza sativa subsp. japonica</name>
    <name type="common">Rice</name>
    <dbReference type="NCBI Taxonomy" id="39947"/>
    <lineage>
        <taxon>Eukaryota</taxon>
        <taxon>Viridiplantae</taxon>
        <taxon>Streptophyta</taxon>
        <taxon>Embryophyta</taxon>
        <taxon>Tracheophyta</taxon>
        <taxon>Spermatophyta</taxon>
        <taxon>Magnoliopsida</taxon>
        <taxon>Liliopsida</taxon>
        <taxon>Poales</taxon>
        <taxon>Poaceae</taxon>
        <taxon>BOP clade</taxon>
        <taxon>Oryzoideae</taxon>
        <taxon>Oryzeae</taxon>
        <taxon>Oryzinae</taxon>
        <taxon>Oryza</taxon>
        <taxon>Oryza sativa</taxon>
    </lineage>
</organism>
<feature type="region of interest" description="Disordered" evidence="1">
    <location>
        <begin position="30"/>
        <end position="86"/>
    </location>
</feature>
<evidence type="ECO:0000256" key="1">
    <source>
        <dbReference type="SAM" id="MobiDB-lite"/>
    </source>
</evidence>
<evidence type="ECO:0000313" key="2">
    <source>
        <dbReference type="EMBL" id="BAS97890.1"/>
    </source>
</evidence>
<protein>
    <submittedName>
        <fullName evidence="2">Os06g0495566 protein</fullName>
    </submittedName>
</protein>
<proteinExistence type="predicted"/>
<reference evidence="3" key="1">
    <citation type="journal article" date="2005" name="Nature">
        <title>The map-based sequence of the rice genome.</title>
        <authorList>
            <consortium name="International rice genome sequencing project (IRGSP)"/>
            <person name="Matsumoto T."/>
            <person name="Wu J."/>
            <person name="Kanamori H."/>
            <person name="Katayose Y."/>
            <person name="Fujisawa M."/>
            <person name="Namiki N."/>
            <person name="Mizuno H."/>
            <person name="Yamamoto K."/>
            <person name="Antonio B.A."/>
            <person name="Baba T."/>
            <person name="Sakata K."/>
            <person name="Nagamura Y."/>
            <person name="Aoki H."/>
            <person name="Arikawa K."/>
            <person name="Arita K."/>
            <person name="Bito T."/>
            <person name="Chiden Y."/>
            <person name="Fujitsuka N."/>
            <person name="Fukunaka R."/>
            <person name="Hamada M."/>
            <person name="Harada C."/>
            <person name="Hayashi A."/>
            <person name="Hijishita S."/>
            <person name="Honda M."/>
            <person name="Hosokawa S."/>
            <person name="Ichikawa Y."/>
            <person name="Idonuma A."/>
            <person name="Iijima M."/>
            <person name="Ikeda M."/>
            <person name="Ikeno M."/>
            <person name="Ito K."/>
            <person name="Ito S."/>
            <person name="Ito T."/>
            <person name="Ito Y."/>
            <person name="Ito Y."/>
            <person name="Iwabuchi A."/>
            <person name="Kamiya K."/>
            <person name="Karasawa W."/>
            <person name="Kurita K."/>
            <person name="Katagiri S."/>
            <person name="Kikuta A."/>
            <person name="Kobayashi H."/>
            <person name="Kobayashi N."/>
            <person name="Machita K."/>
            <person name="Maehara T."/>
            <person name="Masukawa M."/>
            <person name="Mizubayashi T."/>
            <person name="Mukai Y."/>
            <person name="Nagasaki H."/>
            <person name="Nagata Y."/>
            <person name="Naito S."/>
            <person name="Nakashima M."/>
            <person name="Nakama Y."/>
            <person name="Nakamichi Y."/>
            <person name="Nakamura M."/>
            <person name="Meguro A."/>
            <person name="Negishi M."/>
            <person name="Ohta I."/>
            <person name="Ohta T."/>
            <person name="Okamoto M."/>
            <person name="Ono N."/>
            <person name="Saji S."/>
            <person name="Sakaguchi M."/>
            <person name="Sakai K."/>
            <person name="Shibata M."/>
            <person name="Shimokawa T."/>
            <person name="Song J."/>
            <person name="Takazaki Y."/>
            <person name="Terasawa K."/>
            <person name="Tsugane M."/>
            <person name="Tsuji K."/>
            <person name="Ueda S."/>
            <person name="Waki K."/>
            <person name="Yamagata H."/>
            <person name="Yamamoto M."/>
            <person name="Yamamoto S."/>
            <person name="Yamane H."/>
            <person name="Yoshiki S."/>
            <person name="Yoshihara R."/>
            <person name="Yukawa K."/>
            <person name="Zhong H."/>
            <person name="Yano M."/>
            <person name="Yuan Q."/>
            <person name="Ouyang S."/>
            <person name="Liu J."/>
            <person name="Jones K.M."/>
            <person name="Gansberger K."/>
            <person name="Moffat K."/>
            <person name="Hill J."/>
            <person name="Bera J."/>
            <person name="Fadrosh D."/>
            <person name="Jin S."/>
            <person name="Johri S."/>
            <person name="Kim M."/>
            <person name="Overton L."/>
            <person name="Reardon M."/>
            <person name="Tsitrin T."/>
            <person name="Vuong H."/>
            <person name="Weaver B."/>
            <person name="Ciecko A."/>
            <person name="Tallon L."/>
            <person name="Jackson J."/>
            <person name="Pai G."/>
            <person name="Aken S.V."/>
            <person name="Utterback T."/>
            <person name="Reidmuller S."/>
            <person name="Feldblyum T."/>
            <person name="Hsiao J."/>
            <person name="Zismann V."/>
            <person name="Iobst S."/>
            <person name="de Vazeille A.R."/>
            <person name="Buell C.R."/>
            <person name="Ying K."/>
            <person name="Li Y."/>
            <person name="Lu T."/>
            <person name="Huang Y."/>
            <person name="Zhao Q."/>
            <person name="Feng Q."/>
            <person name="Zhang L."/>
            <person name="Zhu J."/>
            <person name="Weng Q."/>
            <person name="Mu J."/>
            <person name="Lu Y."/>
            <person name="Fan D."/>
            <person name="Liu Y."/>
            <person name="Guan J."/>
            <person name="Zhang Y."/>
            <person name="Yu S."/>
            <person name="Liu X."/>
            <person name="Zhang Y."/>
            <person name="Hong G."/>
            <person name="Han B."/>
            <person name="Choisne N."/>
            <person name="Demange N."/>
            <person name="Orjeda G."/>
            <person name="Samain S."/>
            <person name="Cattolico L."/>
            <person name="Pelletier E."/>
            <person name="Couloux A."/>
            <person name="Segurens B."/>
            <person name="Wincker P."/>
            <person name="D'Hont A."/>
            <person name="Scarpelli C."/>
            <person name="Weissenbach J."/>
            <person name="Salanoubat M."/>
            <person name="Quetier F."/>
            <person name="Yu Y."/>
            <person name="Kim H.R."/>
            <person name="Rambo T."/>
            <person name="Currie J."/>
            <person name="Collura K."/>
            <person name="Luo M."/>
            <person name="Yang T."/>
            <person name="Ammiraju J.S.S."/>
            <person name="Engler F."/>
            <person name="Soderlund C."/>
            <person name="Wing R.A."/>
            <person name="Palmer L.E."/>
            <person name="de la Bastide M."/>
            <person name="Spiegel L."/>
            <person name="Nascimento L."/>
            <person name="Zutavern T."/>
            <person name="O'Shaughnessy A."/>
            <person name="Dike S."/>
            <person name="Dedhia N."/>
            <person name="Preston R."/>
            <person name="Balija V."/>
            <person name="McCombie W.R."/>
            <person name="Chow T."/>
            <person name="Chen H."/>
            <person name="Chung M."/>
            <person name="Chen C."/>
            <person name="Shaw J."/>
            <person name="Wu H."/>
            <person name="Hsiao K."/>
            <person name="Chao Y."/>
            <person name="Chu M."/>
            <person name="Cheng C."/>
            <person name="Hour A."/>
            <person name="Lee P."/>
            <person name="Lin S."/>
            <person name="Lin Y."/>
            <person name="Liou J."/>
            <person name="Liu S."/>
            <person name="Hsing Y."/>
            <person name="Raghuvanshi S."/>
            <person name="Mohanty A."/>
            <person name="Bharti A.K."/>
            <person name="Gaur A."/>
            <person name="Gupta V."/>
            <person name="Kumar D."/>
            <person name="Ravi V."/>
            <person name="Vij S."/>
            <person name="Kapur A."/>
            <person name="Khurana P."/>
            <person name="Khurana P."/>
            <person name="Khurana J.P."/>
            <person name="Tyagi A.K."/>
            <person name="Gaikwad K."/>
            <person name="Singh A."/>
            <person name="Dalal V."/>
            <person name="Srivastava S."/>
            <person name="Dixit A."/>
            <person name="Pal A.K."/>
            <person name="Ghazi I.A."/>
            <person name="Yadav M."/>
            <person name="Pandit A."/>
            <person name="Bhargava A."/>
            <person name="Sureshbabu K."/>
            <person name="Batra K."/>
            <person name="Sharma T.R."/>
            <person name="Mohapatra T."/>
            <person name="Singh N.K."/>
            <person name="Messing J."/>
            <person name="Nelson A.B."/>
            <person name="Fuks G."/>
            <person name="Kavchok S."/>
            <person name="Keizer G."/>
            <person name="Linton E."/>
            <person name="Llaca V."/>
            <person name="Song R."/>
            <person name="Tanyolac B."/>
            <person name="Young S."/>
            <person name="Ho-Il K."/>
            <person name="Hahn J.H."/>
            <person name="Sangsakoo G."/>
            <person name="Vanavichit A."/>
            <person name="de Mattos Luiz.A.T."/>
            <person name="Zimmer P.D."/>
            <person name="Malone G."/>
            <person name="Dellagostin O."/>
            <person name="de Oliveira A.C."/>
            <person name="Bevan M."/>
            <person name="Bancroft I."/>
            <person name="Minx P."/>
            <person name="Cordum H."/>
            <person name="Wilson R."/>
            <person name="Cheng Z."/>
            <person name="Jin W."/>
            <person name="Jiang J."/>
            <person name="Leong S.A."/>
            <person name="Iwama H."/>
            <person name="Gojobori T."/>
            <person name="Itoh T."/>
            <person name="Niimura Y."/>
            <person name="Fujii Y."/>
            <person name="Habara T."/>
            <person name="Sakai H."/>
            <person name="Sato Y."/>
            <person name="Wilson G."/>
            <person name="Kumar K."/>
            <person name="McCouch S."/>
            <person name="Juretic N."/>
            <person name="Hoen D."/>
            <person name="Wright S."/>
            <person name="Bruskiewich R."/>
            <person name="Bureau T."/>
            <person name="Miyao A."/>
            <person name="Hirochika H."/>
            <person name="Nishikawa T."/>
            <person name="Kadowaki K."/>
            <person name="Sugiura M."/>
            <person name="Burr B."/>
            <person name="Sasaki T."/>
        </authorList>
    </citation>
    <scope>NUCLEOTIDE SEQUENCE [LARGE SCALE GENOMIC DNA]</scope>
    <source>
        <strain evidence="3">cv. Nipponbare</strain>
    </source>
</reference>
<dbReference type="AlphaFoldDB" id="A0A0P0WX80"/>
<dbReference type="Proteomes" id="UP000059680">
    <property type="component" value="Chromosome 6"/>
</dbReference>
<name>A0A0P0WX80_ORYSJ</name>
<accession>A0A0P0WX80</accession>
<dbReference type="InParanoid" id="A0A0P0WX80"/>
<dbReference type="EMBL" id="AP014962">
    <property type="protein sequence ID" value="BAS97890.1"/>
    <property type="molecule type" value="Genomic_DNA"/>
</dbReference>
<reference evidence="2 3" key="2">
    <citation type="journal article" date="2013" name="Plant Cell Physiol.">
        <title>Rice Annotation Project Database (RAP-DB): an integrative and interactive database for rice genomics.</title>
        <authorList>
            <person name="Sakai H."/>
            <person name="Lee S.S."/>
            <person name="Tanaka T."/>
            <person name="Numa H."/>
            <person name="Kim J."/>
            <person name="Kawahara Y."/>
            <person name="Wakimoto H."/>
            <person name="Yang C.C."/>
            <person name="Iwamoto M."/>
            <person name="Abe T."/>
            <person name="Yamada Y."/>
            <person name="Muto A."/>
            <person name="Inokuchi H."/>
            <person name="Ikemura T."/>
            <person name="Matsumoto T."/>
            <person name="Sasaki T."/>
            <person name="Itoh T."/>
        </authorList>
    </citation>
    <scope>NUCLEOTIDE SEQUENCE [LARGE SCALE GENOMIC DNA]</scope>
    <source>
        <strain evidence="3">cv. Nipponbare</strain>
    </source>
</reference>
<evidence type="ECO:0000313" key="3">
    <source>
        <dbReference type="Proteomes" id="UP000059680"/>
    </source>
</evidence>
<keyword evidence="3" id="KW-1185">Reference proteome</keyword>
<dbReference type="PaxDb" id="39947-A0A0P0WX80"/>
<reference evidence="2 3" key="3">
    <citation type="journal article" date="2013" name="Rice">
        <title>Improvement of the Oryza sativa Nipponbare reference genome using next generation sequence and optical map data.</title>
        <authorList>
            <person name="Kawahara Y."/>
            <person name="de la Bastide M."/>
            <person name="Hamilton J.P."/>
            <person name="Kanamori H."/>
            <person name="McCombie W.R."/>
            <person name="Ouyang S."/>
            <person name="Schwartz D.C."/>
            <person name="Tanaka T."/>
            <person name="Wu J."/>
            <person name="Zhou S."/>
            <person name="Childs K.L."/>
            <person name="Davidson R.M."/>
            <person name="Lin H."/>
            <person name="Quesada-Ocampo L."/>
            <person name="Vaillancourt B."/>
            <person name="Sakai H."/>
            <person name="Lee S.S."/>
            <person name="Kim J."/>
            <person name="Numa H."/>
            <person name="Itoh T."/>
            <person name="Buell C.R."/>
            <person name="Matsumoto T."/>
        </authorList>
    </citation>
    <scope>NUCLEOTIDE SEQUENCE [LARGE SCALE GENOMIC DNA]</scope>
    <source>
        <strain evidence="3">cv. Nipponbare</strain>
    </source>
</reference>